<accession>A0A5B7INW2</accession>
<name>A0A5B7INW2_PORTR</name>
<dbReference type="InterPro" id="IPR013320">
    <property type="entry name" value="ConA-like_dom_sf"/>
</dbReference>
<protein>
    <submittedName>
        <fullName evidence="3">Neurexin-4</fullName>
    </submittedName>
</protein>
<comment type="caution">
    <text evidence="1">Lacks conserved residue(s) required for the propagation of feature annotation.</text>
</comment>
<evidence type="ECO:0000256" key="1">
    <source>
        <dbReference type="PROSITE-ProRule" id="PRU00122"/>
    </source>
</evidence>
<organism evidence="3 4">
    <name type="scientific">Portunus trituberculatus</name>
    <name type="common">Swimming crab</name>
    <name type="synonym">Neptunus trituberculatus</name>
    <dbReference type="NCBI Taxonomy" id="210409"/>
    <lineage>
        <taxon>Eukaryota</taxon>
        <taxon>Metazoa</taxon>
        <taxon>Ecdysozoa</taxon>
        <taxon>Arthropoda</taxon>
        <taxon>Crustacea</taxon>
        <taxon>Multicrustacea</taxon>
        <taxon>Malacostraca</taxon>
        <taxon>Eumalacostraca</taxon>
        <taxon>Eucarida</taxon>
        <taxon>Decapoda</taxon>
        <taxon>Pleocyemata</taxon>
        <taxon>Brachyura</taxon>
        <taxon>Eubrachyura</taxon>
        <taxon>Portunoidea</taxon>
        <taxon>Portunidae</taxon>
        <taxon>Portuninae</taxon>
        <taxon>Portunus</taxon>
    </lineage>
</organism>
<reference evidence="3 4" key="1">
    <citation type="submission" date="2019-05" db="EMBL/GenBank/DDBJ databases">
        <title>Another draft genome of Portunus trituberculatus and its Hox gene families provides insights of decapod evolution.</title>
        <authorList>
            <person name="Jeong J.-H."/>
            <person name="Song I."/>
            <person name="Kim S."/>
            <person name="Choi T."/>
            <person name="Kim D."/>
            <person name="Ryu S."/>
            <person name="Kim W."/>
        </authorList>
    </citation>
    <scope>NUCLEOTIDE SEQUENCE [LARGE SCALE GENOMIC DNA]</scope>
    <source>
        <tissue evidence="3">Muscle</tissue>
    </source>
</reference>
<keyword evidence="4" id="KW-1185">Reference proteome</keyword>
<evidence type="ECO:0000313" key="3">
    <source>
        <dbReference type="EMBL" id="MPC84155.1"/>
    </source>
</evidence>
<sequence>MTFTTRKSHLKYPAFEDQRKINLFLDEGKVKVEVNARGTPGLVVLDNFETRYNDGQWHKVMFVVMENRMELTVDEVPMQTVRIISVISGKHFLIAGAF</sequence>
<dbReference type="Proteomes" id="UP000324222">
    <property type="component" value="Unassembled WGS sequence"/>
</dbReference>
<evidence type="ECO:0000259" key="2">
    <source>
        <dbReference type="PROSITE" id="PS50025"/>
    </source>
</evidence>
<dbReference type="InterPro" id="IPR001791">
    <property type="entry name" value="Laminin_G"/>
</dbReference>
<proteinExistence type="predicted"/>
<evidence type="ECO:0000313" key="4">
    <source>
        <dbReference type="Proteomes" id="UP000324222"/>
    </source>
</evidence>
<dbReference type="AlphaFoldDB" id="A0A5B7INW2"/>
<dbReference type="Gene3D" id="2.60.120.200">
    <property type="match status" value="1"/>
</dbReference>
<dbReference type="OrthoDB" id="26719at2759"/>
<dbReference type="Pfam" id="PF02210">
    <property type="entry name" value="Laminin_G_2"/>
    <property type="match status" value="1"/>
</dbReference>
<gene>
    <name evidence="3" type="primary">Nrx-IV_2</name>
    <name evidence="3" type="ORF">E2C01_078883</name>
</gene>
<dbReference type="EMBL" id="VSRR010064596">
    <property type="protein sequence ID" value="MPC84155.1"/>
    <property type="molecule type" value="Genomic_DNA"/>
</dbReference>
<dbReference type="SUPFAM" id="SSF49899">
    <property type="entry name" value="Concanavalin A-like lectins/glucanases"/>
    <property type="match status" value="1"/>
</dbReference>
<comment type="caution">
    <text evidence="3">The sequence shown here is derived from an EMBL/GenBank/DDBJ whole genome shotgun (WGS) entry which is preliminary data.</text>
</comment>
<dbReference type="PROSITE" id="PS50025">
    <property type="entry name" value="LAM_G_DOMAIN"/>
    <property type="match status" value="1"/>
</dbReference>
<feature type="domain" description="Laminin G" evidence="2">
    <location>
        <begin position="1"/>
        <end position="98"/>
    </location>
</feature>